<reference evidence="3 4" key="1">
    <citation type="journal article" date="2018" name="Nat. Biotechnol.">
        <title>A standardized bacterial taxonomy based on genome phylogeny substantially revises the tree of life.</title>
        <authorList>
            <person name="Parks D.H."/>
            <person name="Chuvochina M."/>
            <person name="Waite D.W."/>
            <person name="Rinke C."/>
            <person name="Skarshewski A."/>
            <person name="Chaumeil P.A."/>
            <person name="Hugenholtz P."/>
        </authorList>
    </citation>
    <scope>NUCLEOTIDE SEQUENCE [LARGE SCALE GENOMIC DNA]</scope>
    <source>
        <strain evidence="3">UBA8672</strain>
    </source>
</reference>
<accession>A0A3D5Q9S2</accession>
<dbReference type="Pfam" id="PF01895">
    <property type="entry name" value="PhoU"/>
    <property type="match status" value="2"/>
</dbReference>
<comment type="similarity">
    <text evidence="1">Belongs to the PhoU family.</text>
</comment>
<dbReference type="SUPFAM" id="SSF109755">
    <property type="entry name" value="PhoU-like"/>
    <property type="match status" value="1"/>
</dbReference>
<dbReference type="Gene3D" id="1.20.58.220">
    <property type="entry name" value="Phosphate transport system protein phou homolog 2, domain 2"/>
    <property type="match status" value="1"/>
</dbReference>
<dbReference type="GO" id="GO:0030643">
    <property type="term" value="P:intracellular phosphate ion homeostasis"/>
    <property type="evidence" value="ECO:0007669"/>
    <property type="project" value="InterPro"/>
</dbReference>
<proteinExistence type="inferred from homology"/>
<dbReference type="AlphaFoldDB" id="A0A3D5Q9S2"/>
<dbReference type="PANTHER" id="PTHR42930:SF3">
    <property type="entry name" value="PHOSPHATE-SPECIFIC TRANSPORT SYSTEM ACCESSORY PROTEIN PHOU"/>
    <property type="match status" value="1"/>
</dbReference>
<dbReference type="InterPro" id="IPR028366">
    <property type="entry name" value="PhoU"/>
</dbReference>
<comment type="caution">
    <text evidence="3">The sequence shown here is derived from an EMBL/GenBank/DDBJ whole genome shotgun (WGS) entry which is preliminary data.</text>
</comment>
<evidence type="ECO:0000313" key="3">
    <source>
        <dbReference type="EMBL" id="HCW92424.1"/>
    </source>
</evidence>
<protein>
    <submittedName>
        <fullName evidence="3">Na/Pi cotransporter</fullName>
    </submittedName>
</protein>
<dbReference type="InterPro" id="IPR038078">
    <property type="entry name" value="PhoU-like_sf"/>
</dbReference>
<evidence type="ECO:0000259" key="2">
    <source>
        <dbReference type="Pfam" id="PF01895"/>
    </source>
</evidence>
<organism evidence="3 4">
    <name type="scientific">Flexistipes sinusarabici</name>
    <dbReference type="NCBI Taxonomy" id="2352"/>
    <lineage>
        <taxon>Bacteria</taxon>
        <taxon>Pseudomonadati</taxon>
        <taxon>Deferribacterota</taxon>
        <taxon>Deferribacteres</taxon>
        <taxon>Deferribacterales</taxon>
        <taxon>Flexistipitaceae</taxon>
        <taxon>Flexistipes</taxon>
    </lineage>
</organism>
<sequence length="253" mass="29615">HTMFNIINTIVFLPILGTLASICKWLIKEDEDEQEQRLKFIDDRLIDTPELAVTQAQKEVQRMSDIALEMLRMSKEAFFQRDQKIIDKIYRKEDVVDLLEKDITDFLVKLFQKSVSEKNSEVINNIFHVLHDIEKIADHAENIAKFTERIIDNKITFSREALDEMNEIFDVTIRFSSNVLNEYNKGNLPKDIDTQDEDLIDKYKRKFKNNHMRRFNEGKCNVDAGIVYVDILNNLEKAGDHSFNIAQVIQGSE</sequence>
<dbReference type="GO" id="GO:0045936">
    <property type="term" value="P:negative regulation of phosphate metabolic process"/>
    <property type="evidence" value="ECO:0007669"/>
    <property type="project" value="InterPro"/>
</dbReference>
<dbReference type="Proteomes" id="UP000262325">
    <property type="component" value="Unassembled WGS sequence"/>
</dbReference>
<dbReference type="PANTHER" id="PTHR42930">
    <property type="entry name" value="PHOSPHATE-SPECIFIC TRANSPORT SYSTEM ACCESSORY PROTEIN PHOU"/>
    <property type="match status" value="1"/>
</dbReference>
<evidence type="ECO:0000313" key="4">
    <source>
        <dbReference type="Proteomes" id="UP000262325"/>
    </source>
</evidence>
<feature type="domain" description="PhoU" evidence="2">
    <location>
        <begin position="164"/>
        <end position="248"/>
    </location>
</feature>
<evidence type="ECO:0000256" key="1">
    <source>
        <dbReference type="ARBA" id="ARBA00008107"/>
    </source>
</evidence>
<feature type="non-terminal residue" evidence="3">
    <location>
        <position position="1"/>
    </location>
</feature>
<dbReference type="EMBL" id="DPPF01000040">
    <property type="protein sequence ID" value="HCW92424.1"/>
    <property type="molecule type" value="Genomic_DNA"/>
</dbReference>
<name>A0A3D5Q9S2_FLESI</name>
<gene>
    <name evidence="3" type="ORF">DHM44_01945</name>
</gene>
<feature type="domain" description="PhoU" evidence="2">
    <location>
        <begin position="60"/>
        <end position="146"/>
    </location>
</feature>
<dbReference type="InterPro" id="IPR026022">
    <property type="entry name" value="PhoU_dom"/>
</dbReference>